<proteinExistence type="predicted"/>
<dbReference type="AlphaFoldDB" id="A0A8H7YWL9"/>
<reference evidence="2 3" key="1">
    <citation type="submission" date="2021-01" db="EMBL/GenBank/DDBJ databases">
        <title>Chromosome-level genome assembly of a human fungal pathogen reveals clustering of transcriptionally co-regulated genes.</title>
        <authorList>
            <person name="Voorhies M."/>
            <person name="Cohen S."/>
            <person name="Shea T.P."/>
            <person name="Petrus S."/>
            <person name="Munoz J.F."/>
            <person name="Poplawski S."/>
            <person name="Goldman W.E."/>
            <person name="Michael T."/>
            <person name="Cuomo C.A."/>
            <person name="Sil A."/>
            <person name="Beyhan S."/>
        </authorList>
    </citation>
    <scope>NUCLEOTIDE SEQUENCE [LARGE SCALE GENOMIC DNA]</scope>
    <source>
        <strain evidence="2 3">G184AR</strain>
    </source>
</reference>
<accession>A0A8H7YWL9</accession>
<evidence type="ECO:0000313" key="2">
    <source>
        <dbReference type="EMBL" id="KAG5299302.1"/>
    </source>
</evidence>
<sequence length="173" mass="19869">MASNSDNATQEAIRQYLCCRQQLIRLAAAEVICRSISTVSPGIRSMYSDPFRGFQFTTQLLDPTSHPLRIKNMTRMSASTFIALVDWLRSNTDIRESEAIHAIKIEQKVLIFLYITTQGVSYRNTAEMFHHSLDTIFKVFHEVLELLCILYEHYVKMPESPMEYSKKALGSNP</sequence>
<protein>
    <recommendedName>
        <fullName evidence="1">DUF8040 domain-containing protein</fullName>
    </recommendedName>
</protein>
<name>A0A8H7YWL9_AJECA</name>
<dbReference type="Pfam" id="PF26138">
    <property type="entry name" value="DUF8040"/>
    <property type="match status" value="1"/>
</dbReference>
<feature type="domain" description="DUF8040" evidence="1">
    <location>
        <begin position="53"/>
        <end position="148"/>
    </location>
</feature>
<gene>
    <name evidence="2" type="ORF">I7I52_09564</name>
</gene>
<dbReference type="VEuPathDB" id="FungiDB:I7I52_09564"/>
<dbReference type="Proteomes" id="UP000670092">
    <property type="component" value="Unassembled WGS sequence"/>
</dbReference>
<organism evidence="2 3">
    <name type="scientific">Ajellomyces capsulatus</name>
    <name type="common">Darling's disease fungus</name>
    <name type="synonym">Histoplasma capsulatum</name>
    <dbReference type="NCBI Taxonomy" id="5037"/>
    <lineage>
        <taxon>Eukaryota</taxon>
        <taxon>Fungi</taxon>
        <taxon>Dikarya</taxon>
        <taxon>Ascomycota</taxon>
        <taxon>Pezizomycotina</taxon>
        <taxon>Eurotiomycetes</taxon>
        <taxon>Eurotiomycetidae</taxon>
        <taxon>Onygenales</taxon>
        <taxon>Ajellomycetaceae</taxon>
        <taxon>Histoplasma</taxon>
    </lineage>
</organism>
<dbReference type="InterPro" id="IPR058353">
    <property type="entry name" value="DUF8040"/>
</dbReference>
<dbReference type="EMBL" id="JAEVHI010000002">
    <property type="protein sequence ID" value="KAG5299302.1"/>
    <property type="molecule type" value="Genomic_DNA"/>
</dbReference>
<comment type="caution">
    <text evidence="2">The sequence shown here is derived from an EMBL/GenBank/DDBJ whole genome shotgun (WGS) entry which is preliminary data.</text>
</comment>
<evidence type="ECO:0000259" key="1">
    <source>
        <dbReference type="Pfam" id="PF26138"/>
    </source>
</evidence>
<evidence type="ECO:0000313" key="3">
    <source>
        <dbReference type="Proteomes" id="UP000670092"/>
    </source>
</evidence>
<dbReference type="OrthoDB" id="1681765at2759"/>